<name>B1J9R1_PSEPW</name>
<dbReference type="CDD" id="cd07040">
    <property type="entry name" value="HP"/>
    <property type="match status" value="1"/>
</dbReference>
<dbReference type="EMBL" id="CP000949">
    <property type="protein sequence ID" value="ACA73473.1"/>
    <property type="molecule type" value="Genomic_DNA"/>
</dbReference>
<reference evidence="1" key="1">
    <citation type="submission" date="2008-02" db="EMBL/GenBank/DDBJ databases">
        <title>Complete sequence of Psuedomonas putida W619.</title>
        <authorList>
            <consortium name="US DOE Joint Genome Institute"/>
            <person name="Copeland A."/>
            <person name="Lucas S."/>
            <person name="Lapidus A."/>
            <person name="Barry K."/>
            <person name="Detter J.C."/>
            <person name="Glavina del Rio T."/>
            <person name="Dalin E."/>
            <person name="Tice H."/>
            <person name="Pitluck S."/>
            <person name="Chain P."/>
            <person name="Malfatti S."/>
            <person name="Shin M."/>
            <person name="Vergez L."/>
            <person name="Schmutz J."/>
            <person name="Larimer F."/>
            <person name="Land M."/>
            <person name="Hauser L."/>
            <person name="Kyrpides N."/>
            <person name="Kim E."/>
            <person name="Taghavi S."/>
            <person name="Vangronsveld D."/>
            <person name="van der Lelie D."/>
            <person name="Richardson P."/>
        </authorList>
    </citation>
    <scope>NUCLEOTIDE SEQUENCE</scope>
    <source>
        <strain evidence="1">W619</strain>
    </source>
</reference>
<evidence type="ECO:0000313" key="1">
    <source>
        <dbReference type="EMBL" id="ACA73473.1"/>
    </source>
</evidence>
<accession>B1J9R1</accession>
<dbReference type="HOGENOM" id="CLU_106705_0_0_6"/>
<dbReference type="Gene3D" id="3.40.50.1240">
    <property type="entry name" value="Phosphoglycerate mutase-like"/>
    <property type="match status" value="1"/>
</dbReference>
<proteinExistence type="predicted"/>
<sequence>MHDSGIYTQWAKGEVMVLIRHAERCDRSHSACLDDPAGITVAGSQMATDVGKGLARLGLENAELLSSPKVRTQQTAHFIFGGPILTQDWLSQCNKGFADAALSHKNSGRNLVLITHSGCIDQLERHFKVAGGERSSAYASALFISVADKGKARILGQMNASVWNHLVSSTGL</sequence>
<dbReference type="KEGG" id="ppw:PputW619_2981"/>
<dbReference type="STRING" id="390235.PputW619_2981"/>
<dbReference type="SUPFAM" id="SSF53254">
    <property type="entry name" value="Phosphoglycerate mutase-like"/>
    <property type="match status" value="1"/>
</dbReference>
<gene>
    <name evidence="1" type="ordered locus">PputW619_2981</name>
</gene>
<dbReference type="eggNOG" id="COG0406">
    <property type="taxonomic scope" value="Bacteria"/>
</dbReference>
<protein>
    <submittedName>
        <fullName evidence="1">Putative phosphohistidine phosphatase, SixA</fullName>
    </submittedName>
</protein>
<organism evidence="1">
    <name type="scientific">Pseudomonas putida (strain W619)</name>
    <dbReference type="NCBI Taxonomy" id="390235"/>
    <lineage>
        <taxon>Bacteria</taxon>
        <taxon>Pseudomonadati</taxon>
        <taxon>Pseudomonadota</taxon>
        <taxon>Gammaproteobacteria</taxon>
        <taxon>Pseudomonadales</taxon>
        <taxon>Pseudomonadaceae</taxon>
        <taxon>Pseudomonas</taxon>
    </lineage>
</organism>
<dbReference type="AlphaFoldDB" id="B1J9R1"/>
<dbReference type="InterPro" id="IPR029033">
    <property type="entry name" value="His_PPase_superfam"/>
</dbReference>